<feature type="transmembrane region" description="Helical" evidence="8">
    <location>
        <begin position="282"/>
        <end position="299"/>
    </location>
</feature>
<feature type="transmembrane region" description="Helical" evidence="8">
    <location>
        <begin position="305"/>
        <end position="332"/>
    </location>
</feature>
<gene>
    <name evidence="10" type="ORF">VOLCADRAFT_93382</name>
</gene>
<keyword evidence="1" id="KW-0600">Photoreceptor protein</keyword>
<evidence type="ECO:0000259" key="9">
    <source>
        <dbReference type="PROSITE" id="PS50112"/>
    </source>
</evidence>
<dbReference type="InterPro" id="IPR052994">
    <property type="entry name" value="Tiny_macrocysts_regulators"/>
</dbReference>
<dbReference type="OrthoDB" id="542352at2759"/>
<evidence type="ECO:0000256" key="4">
    <source>
        <dbReference type="ARBA" id="ARBA00022741"/>
    </source>
</evidence>
<feature type="compositionally biased region" description="Low complexity" evidence="7">
    <location>
        <begin position="1539"/>
        <end position="1552"/>
    </location>
</feature>
<feature type="compositionally biased region" description="Gly residues" evidence="7">
    <location>
        <begin position="1286"/>
        <end position="1295"/>
    </location>
</feature>
<keyword evidence="11" id="KW-1185">Reference proteome</keyword>
<feature type="region of interest" description="Disordered" evidence="7">
    <location>
        <begin position="1534"/>
        <end position="1553"/>
    </location>
</feature>
<dbReference type="InParanoid" id="D8U1Z5"/>
<feature type="compositionally biased region" description="Polar residues" evidence="7">
    <location>
        <begin position="15"/>
        <end position="26"/>
    </location>
</feature>
<dbReference type="NCBIfam" id="TIGR00229">
    <property type="entry name" value="sensory_box"/>
    <property type="match status" value="1"/>
</dbReference>
<dbReference type="SMART" id="SM00091">
    <property type="entry name" value="PAS"/>
    <property type="match status" value="2"/>
</dbReference>
<feature type="compositionally biased region" description="Gly residues" evidence="7">
    <location>
        <begin position="1900"/>
        <end position="1923"/>
    </location>
</feature>
<dbReference type="RefSeq" id="XP_002952718.1">
    <property type="nucleotide sequence ID" value="XM_002952672.1"/>
</dbReference>
<evidence type="ECO:0000256" key="8">
    <source>
        <dbReference type="SAM" id="Phobius"/>
    </source>
</evidence>
<dbReference type="InterPro" id="IPR000014">
    <property type="entry name" value="PAS"/>
</dbReference>
<accession>D8U1Z5</accession>
<feature type="compositionally biased region" description="Low complexity" evidence="7">
    <location>
        <begin position="1"/>
        <end position="14"/>
    </location>
</feature>
<dbReference type="STRING" id="3068.D8U1Z5"/>
<feature type="transmembrane region" description="Helical" evidence="8">
    <location>
        <begin position="2308"/>
        <end position="2329"/>
    </location>
</feature>
<evidence type="ECO:0000313" key="10">
    <source>
        <dbReference type="EMBL" id="EFJ46271.1"/>
    </source>
</evidence>
<dbReference type="GO" id="GO:0005524">
    <property type="term" value="F:ATP binding"/>
    <property type="evidence" value="ECO:0007669"/>
    <property type="project" value="UniProtKB-KW"/>
</dbReference>
<dbReference type="eggNOG" id="ENOG502S7Y1">
    <property type="taxonomic scope" value="Eukaryota"/>
</dbReference>
<dbReference type="InterPro" id="IPR035965">
    <property type="entry name" value="PAS-like_dom_sf"/>
</dbReference>
<evidence type="ECO:0000313" key="11">
    <source>
        <dbReference type="Proteomes" id="UP000001058"/>
    </source>
</evidence>
<proteinExistence type="predicted"/>
<evidence type="ECO:0000256" key="1">
    <source>
        <dbReference type="ARBA" id="ARBA00022543"/>
    </source>
</evidence>
<keyword evidence="5" id="KW-0418">Kinase</keyword>
<dbReference type="SUPFAM" id="SSF55785">
    <property type="entry name" value="PYP-like sensor domain (PAS domain)"/>
    <property type="match status" value="1"/>
</dbReference>
<keyword evidence="3" id="KW-0808">Transferase</keyword>
<feature type="transmembrane region" description="Helical" evidence="8">
    <location>
        <begin position="1802"/>
        <end position="1825"/>
    </location>
</feature>
<feature type="region of interest" description="Disordered" evidence="7">
    <location>
        <begin position="1500"/>
        <end position="1524"/>
    </location>
</feature>
<dbReference type="Pfam" id="PF25474">
    <property type="entry name" value="TPR_TmcB"/>
    <property type="match status" value="1"/>
</dbReference>
<dbReference type="FunFam" id="3.30.450.20:FF:000060">
    <property type="entry name" value="Sensor protein FixL"/>
    <property type="match status" value="1"/>
</dbReference>
<dbReference type="GO" id="GO:0006355">
    <property type="term" value="P:regulation of DNA-templated transcription"/>
    <property type="evidence" value="ECO:0007669"/>
    <property type="project" value="InterPro"/>
</dbReference>
<dbReference type="CDD" id="cd00130">
    <property type="entry name" value="PAS"/>
    <property type="match status" value="1"/>
</dbReference>
<keyword evidence="8" id="KW-1133">Transmembrane helix</keyword>
<organism evidence="11">
    <name type="scientific">Volvox carteri f. nagariensis</name>
    <dbReference type="NCBI Taxonomy" id="3068"/>
    <lineage>
        <taxon>Eukaryota</taxon>
        <taxon>Viridiplantae</taxon>
        <taxon>Chlorophyta</taxon>
        <taxon>core chlorophytes</taxon>
        <taxon>Chlorophyceae</taxon>
        <taxon>CS clade</taxon>
        <taxon>Chlamydomonadales</taxon>
        <taxon>Volvocaceae</taxon>
        <taxon>Volvox</taxon>
    </lineage>
</organism>
<dbReference type="GO" id="GO:0016301">
    <property type="term" value="F:kinase activity"/>
    <property type="evidence" value="ECO:0007669"/>
    <property type="project" value="UniProtKB-KW"/>
</dbReference>
<feature type="domain" description="PAS" evidence="9">
    <location>
        <begin position="618"/>
        <end position="688"/>
    </location>
</feature>
<dbReference type="InterPro" id="IPR057352">
    <property type="entry name" value="TPR_TmcB/C"/>
</dbReference>
<keyword evidence="6" id="KW-0067">ATP-binding</keyword>
<dbReference type="GeneID" id="9627301"/>
<keyword evidence="8" id="KW-0472">Membrane</keyword>
<evidence type="ECO:0000256" key="7">
    <source>
        <dbReference type="SAM" id="MobiDB-lite"/>
    </source>
</evidence>
<feature type="transmembrane region" description="Helical" evidence="8">
    <location>
        <begin position="216"/>
        <end position="238"/>
    </location>
</feature>
<name>D8U1Z5_VOLCA</name>
<evidence type="ECO:0000256" key="2">
    <source>
        <dbReference type="ARBA" id="ARBA00022606"/>
    </source>
</evidence>
<reference evidence="10 11" key="1">
    <citation type="journal article" date="2010" name="Science">
        <title>Genomic analysis of organismal complexity in the multicellular green alga Volvox carteri.</title>
        <authorList>
            <person name="Prochnik S.E."/>
            <person name="Umen J."/>
            <person name="Nedelcu A.M."/>
            <person name="Hallmann A."/>
            <person name="Miller S.M."/>
            <person name="Nishii I."/>
            <person name="Ferris P."/>
            <person name="Kuo A."/>
            <person name="Mitros T."/>
            <person name="Fritz-Laylin L.K."/>
            <person name="Hellsten U."/>
            <person name="Chapman J."/>
            <person name="Simakov O."/>
            <person name="Rensing S.A."/>
            <person name="Terry A."/>
            <person name="Pangilinan J."/>
            <person name="Kapitonov V."/>
            <person name="Jurka J."/>
            <person name="Salamov A."/>
            <person name="Shapiro H."/>
            <person name="Schmutz J."/>
            <person name="Grimwood J."/>
            <person name="Lindquist E."/>
            <person name="Lucas S."/>
            <person name="Grigoriev I.V."/>
            <person name="Schmitt R."/>
            <person name="Kirk D."/>
            <person name="Rokhsar D.S."/>
        </authorList>
    </citation>
    <scope>NUCLEOTIDE SEQUENCE [LARGE SCALE GENOMIC DNA]</scope>
    <source>
        <strain evidence="11">f. Nagariensis / Eve</strain>
    </source>
</reference>
<keyword evidence="2" id="KW-0716">Sensory transduction</keyword>
<feature type="region of interest" description="Disordered" evidence="7">
    <location>
        <begin position="1286"/>
        <end position="1326"/>
    </location>
</feature>
<dbReference type="KEGG" id="vcn:VOLCADRAFT_93382"/>
<keyword evidence="8" id="KW-0812">Transmembrane</keyword>
<feature type="compositionally biased region" description="Polar residues" evidence="7">
    <location>
        <begin position="1438"/>
        <end position="1457"/>
    </location>
</feature>
<feature type="transmembrane region" description="Helical" evidence="8">
    <location>
        <begin position="2100"/>
        <end position="2122"/>
    </location>
</feature>
<dbReference type="Pfam" id="PF00989">
    <property type="entry name" value="PAS"/>
    <property type="match status" value="1"/>
</dbReference>
<feature type="transmembrane region" description="Helical" evidence="8">
    <location>
        <begin position="1596"/>
        <end position="1616"/>
    </location>
</feature>
<feature type="transmembrane region" description="Helical" evidence="8">
    <location>
        <begin position="75"/>
        <end position="95"/>
    </location>
</feature>
<feature type="compositionally biased region" description="Gly residues" evidence="7">
    <location>
        <begin position="1960"/>
        <end position="1970"/>
    </location>
</feature>
<evidence type="ECO:0000256" key="6">
    <source>
        <dbReference type="ARBA" id="ARBA00022840"/>
    </source>
</evidence>
<feature type="transmembrane region" description="Helical" evidence="8">
    <location>
        <begin position="344"/>
        <end position="369"/>
    </location>
</feature>
<keyword evidence="1" id="KW-0675">Receptor</keyword>
<sequence>MSSIGSGSIRSGTSADVSETSSQKSDAQMLRKHKRSEEENEEGDLLEQRRSFQEGVFACMYTLVRQSVLSNWKFAVLKIILEGLMPFIVVFNPSADWSIETGNPVWQVVRWVVWRSPIMRMYGYDVYIRVMYVMAGAVFLAVAGLIWLTLAMRKQEQSKWLRQMAIALNVVYELMFMVFYVSFMDYFMFTANCKFTAAGQEHEYFKGVKCFQMPHVLHMSVALCTAAVHLGVTALLVVASSDLNPLSQGYLASPDVASRLKILAAKAAFIVCADDLQAWPRVQVVLMAVAVGFICWYNFRKLPFYRLAVNVIWCSMWICVWYTCVLLAVLVFAKDQSLEQRRLYTLYVLYGIFPVLVGGIVVCLAHAWWAMRPARKFEELPSFRDVRVQKLHRFAHVHEVELLSRVMRRFDRDGDVDEDAAALGDAVIRAGMLTFPNSPFLNVMYANYLLSVRKDGPAARTQLQLAAKHGPSLVERYQIYCTLESSKRLKDSQDGGMDLQAYIEFRRNFKAVLRVHRDVLALELELWRTCLRTSLRVATIDALLDQLEAATGRAHQVYKKVLERYPTNGKLLRCYGKFLEDVRHDAPAAARVYAEAARCGGADAIMSLDLSAIQQATEKPDFLTSLSLLDDAVVVINAEGTIMMVSQVVQSVFGYSKAELEGANVNLLMPQPFSQRHSSYLSRYVATGEPHILDAVREVVGLHKDRYVFPVDLCVTKMSGSGSDSVFLGVLRPLPPSTLRVRAWLAPNGTFLCGDQQFASLCGLMENDLVGRSLASLCANPDSEVSALLERFRAASAQELVSGVVRCELLLRHRFLDPVAVEVVVGLSGTDGQRIMALSCRRADGREGNLLVVDTHMRLRFASLGLSTLLNYPMRKLATMRLDQLLQPPYNTLHAKWLRDPPHTPSVTSCRSGRVVHLLNDAGVAVPVRIKVSPAAGDVGMSLYVVQVERVHVDELLEEKRLVVMADFSGRVQSVSRPDSSLFGFPALELLGRNLCDCIDVFGDWRRRAGESQLQLLVLALVDREQEMPGTSWRVRVHSPASSEDLSKMPPLAAALPSMRRKPGAGSISACLQVELLDDTTEDNAEAGGGTGSKRWQKLLLGGEDDILGISGGAAAAKATAAAAAGGEAGGGGGGGGNVHIKLTLWRRDLLTGMVELDEQLQIRKASYMTGLMVGLPSTAMLRKPLHKFLDLPHRKTWAQISDSAHKSHKRSALKISRNHGALVSPQMAFLGPHPDMGTMRILVQGVQTLAPGGRQTVNAVLHPDTTYVGAHADLLRVLHLEGSEAGKGGAGSRGGAEAAATGPTHDHFKRTVSRRASGDKDGVTPTVRRRGVRAAAAAAAAAAAVASRVPFLISPLTHTGASKSEFVAQWVRTVSKRSMIVSVPLDLPDPDPDPDTVVYTPTRHAAAAVVGPVGQPGEQQQQQQQLGAAAGVQEQGSSAAKSPTTATGSQPSSSSALVTHPLVHPLALKHTLVIAQSRRLPTVPEDVHPLRLGAVVDADEGEGEGLGGGSGGGDGGGGGGRTLDATVAADKWERNSDGGDSSADGSQAASGVTSLTDNQSAIDVVVDARRGKLLKSLQKLLMGPLLMAPLERLRLHSYCLLALMLATHIACYVVVTKVVSKEHTGVYMVHRQARAMDRASLLVVRILIGTFCERANNTAKVSACTPPLSVHLNNMVASVTTLEQDHQGVYLGFSTSKVTAPSSRVYGIWTNPQWEYDVYMDTQPPRVLAQKTGVWQLGNRFIAASREALYWMPKLRDEFKFHPVYQFMVTNGLGPLFVGYATSLDELMAAAWASLDNLKTVLIIVLVVEVLVVQLSCLGYEWLLMHRLERARLMGMLSMVGLPGPVLRQMGSREVKVLDESDDELDDDASAKDGGEQEQGGGGGDDGTAAGFSKKDNGSGDGSGGGGKEGGAGGGDRTGGGVRLMPPSPVARTGGGGRGCDAGNRGDTAEAVQRDGSEQSGGTGGGEGGETPDRRNGGTAAVAAAAAKSAAAAGARGVGGGGIGGRRRRSLLLEAAASGDGGGEDTELLALEGPATQTAVSTTVSAMTSATATAAAGGRTGRFTTASRSHKARWTVAGAGTQYINGKALVLSKWRDVRFMLLPVLWFAGVLAIYTASILSLSGMQGPLATLNMACHVVYRYTRVRAVGFSFLTQDDTASRALWRDMLRTEVRLFANEYDALMYGGTAASQVNSVFTHAVPPSTFASSAFAEAFFKTKRCFRFNQSLCAKVGSPYYEVTHNGLDVMVRRMIMEMELLISDADEDVAYNGTRWTFMYNVGTFDLYEGLQQAAQLFVDYSISKYNSVTTLHTILLVATILLFAVYIVFVLWPHLAKLKADAARQSALLSHVPAEVDTVGHVKAIVRAARSAAAARRASAGSATGKSPTVATATGV</sequence>
<evidence type="ECO:0000256" key="3">
    <source>
        <dbReference type="ARBA" id="ARBA00022679"/>
    </source>
</evidence>
<dbReference type="Proteomes" id="UP000001058">
    <property type="component" value="Unassembled WGS sequence"/>
</dbReference>
<feature type="compositionally biased region" description="Gly residues" evidence="7">
    <location>
        <begin position="1505"/>
        <end position="1522"/>
    </location>
</feature>
<protein>
    <recommendedName>
        <fullName evidence="9">PAS domain-containing protein</fullName>
    </recommendedName>
</protein>
<feature type="region of interest" description="Disordered" evidence="7">
    <location>
        <begin position="1"/>
        <end position="46"/>
    </location>
</feature>
<dbReference type="Gene3D" id="3.30.450.20">
    <property type="entry name" value="PAS domain"/>
    <property type="match status" value="1"/>
</dbReference>
<feature type="transmembrane region" description="Helical" evidence="8">
    <location>
        <begin position="126"/>
        <end position="152"/>
    </location>
</feature>
<keyword evidence="4" id="KW-0547">Nucleotide-binding</keyword>
<dbReference type="GO" id="GO:0009881">
    <property type="term" value="F:photoreceptor activity"/>
    <property type="evidence" value="ECO:0007669"/>
    <property type="project" value="UniProtKB-KW"/>
</dbReference>
<dbReference type="InterPro" id="IPR013767">
    <property type="entry name" value="PAS_fold"/>
</dbReference>
<dbReference type="PROSITE" id="PS50112">
    <property type="entry name" value="PAS"/>
    <property type="match status" value="1"/>
</dbReference>
<dbReference type="PANTHER" id="PTHR31600">
    <property type="entry name" value="TINY MACROCYSTS PROTEIN B-RELATED"/>
    <property type="match status" value="1"/>
</dbReference>
<keyword evidence="1" id="KW-0157">Chromophore</keyword>
<feature type="compositionally biased region" description="Low complexity" evidence="7">
    <location>
        <begin position="1413"/>
        <end position="1437"/>
    </location>
</feature>
<dbReference type="EMBL" id="GL378352">
    <property type="protein sequence ID" value="EFJ46271.1"/>
    <property type="molecule type" value="Genomic_DNA"/>
</dbReference>
<dbReference type="PANTHER" id="PTHR31600:SF2">
    <property type="entry name" value="GAMETE ENRICHED GENE 10 PROTEIN-RELATED"/>
    <property type="match status" value="1"/>
</dbReference>
<feature type="transmembrane region" description="Helical" evidence="8">
    <location>
        <begin position="164"/>
        <end position="183"/>
    </location>
</feature>
<feature type="compositionally biased region" description="Gly residues" evidence="7">
    <location>
        <begin position="1878"/>
        <end position="1887"/>
    </location>
</feature>
<feature type="region of interest" description="Disordered" evidence="7">
    <location>
        <begin position="1860"/>
        <end position="1981"/>
    </location>
</feature>
<feature type="region of interest" description="Disordered" evidence="7">
    <location>
        <begin position="1413"/>
        <end position="1457"/>
    </location>
</feature>
<evidence type="ECO:0000256" key="5">
    <source>
        <dbReference type="ARBA" id="ARBA00022777"/>
    </source>
</evidence>